<evidence type="ECO:0000256" key="1">
    <source>
        <dbReference type="ARBA" id="ARBA00022723"/>
    </source>
</evidence>
<dbReference type="Pfam" id="PF00491">
    <property type="entry name" value="Arginase"/>
    <property type="match status" value="1"/>
</dbReference>
<keyword evidence="4" id="KW-0464">Manganese</keyword>
<dbReference type="AlphaFoldDB" id="A0A6G7ZKF0"/>
<dbReference type="GO" id="GO:0006547">
    <property type="term" value="P:L-histidine metabolic process"/>
    <property type="evidence" value="ECO:0007669"/>
    <property type="project" value="UniProtKB-KW"/>
</dbReference>
<dbReference type="InterPro" id="IPR023696">
    <property type="entry name" value="Ureohydrolase_dom_sf"/>
</dbReference>
<comment type="similarity">
    <text evidence="5">Belongs to the arginase family.</text>
</comment>
<dbReference type="PIRSF" id="PIRSF036979">
    <property type="entry name" value="Arginase"/>
    <property type="match status" value="1"/>
</dbReference>
<dbReference type="GO" id="GO:0033389">
    <property type="term" value="P:putrescine biosynthetic process from arginine, via agmatine"/>
    <property type="evidence" value="ECO:0007669"/>
    <property type="project" value="TreeGrafter"/>
</dbReference>
<accession>A0A6G7ZKF0</accession>
<evidence type="ECO:0000313" key="6">
    <source>
        <dbReference type="EMBL" id="QIL01399.1"/>
    </source>
</evidence>
<name>A0A6G7ZKF0_9SPHN</name>
<keyword evidence="2" id="KW-0378">Hydrolase</keyword>
<evidence type="ECO:0000256" key="3">
    <source>
        <dbReference type="ARBA" id="ARBA00022808"/>
    </source>
</evidence>
<keyword evidence="7" id="KW-1185">Reference proteome</keyword>
<evidence type="ECO:0000256" key="4">
    <source>
        <dbReference type="ARBA" id="ARBA00023211"/>
    </source>
</evidence>
<dbReference type="GO" id="GO:0046872">
    <property type="term" value="F:metal ion binding"/>
    <property type="evidence" value="ECO:0007669"/>
    <property type="project" value="UniProtKB-KW"/>
</dbReference>
<evidence type="ECO:0000256" key="5">
    <source>
        <dbReference type="PROSITE-ProRule" id="PRU00742"/>
    </source>
</evidence>
<reference evidence="6 7" key="1">
    <citation type="submission" date="2020-03" db="EMBL/GenBank/DDBJ databases">
        <title>Sphingomonas sp. nov., isolated from fish.</title>
        <authorList>
            <person name="Hyun D.-W."/>
            <person name="Bae J.-W."/>
        </authorList>
    </citation>
    <scope>NUCLEOTIDE SEQUENCE [LARGE SCALE GENOMIC DNA]</scope>
    <source>
        <strain evidence="6 7">HDW15C</strain>
    </source>
</reference>
<keyword evidence="3" id="KW-0369">Histidine metabolism</keyword>
<sequence>MSNWPNLSELLITDAPTVPIGLVGAPLAAGSVTPGRCDLAPRKLRETLRRIGRYDVEVGRSIFTPINDRGDVAVEGLTIEEASKPIRDAVAGSVSDHALTLVAGGNNAVTRPALLGLEMPLDRVGLITLDAHFDMRSLEDGLCNGNPVRALIDDGLPGRNIAQVGLASFANTSAMHRDAIAAGNLVITIEQVRRDGIRAAIERAIDQLSGCDVLVVDCDIDVIDRAQMPGAPGARPGGMHVADFFWAVRRLARVKRTRIIDLTEWDPPLDATDLSALTAARWVAECVAGFDER</sequence>
<protein>
    <submittedName>
        <fullName evidence="6">Arginase</fullName>
    </submittedName>
</protein>
<dbReference type="KEGG" id="ssin:G7078_00370"/>
<evidence type="ECO:0000313" key="7">
    <source>
        <dbReference type="Proteomes" id="UP000502502"/>
    </source>
</evidence>
<dbReference type="EMBL" id="CP049871">
    <property type="protein sequence ID" value="QIL01399.1"/>
    <property type="molecule type" value="Genomic_DNA"/>
</dbReference>
<keyword evidence="1" id="KW-0479">Metal-binding</keyword>
<organism evidence="6 7">
    <name type="scientific">Sphingomonas sinipercae</name>
    <dbReference type="NCBI Taxonomy" id="2714944"/>
    <lineage>
        <taxon>Bacteria</taxon>
        <taxon>Pseudomonadati</taxon>
        <taxon>Pseudomonadota</taxon>
        <taxon>Alphaproteobacteria</taxon>
        <taxon>Sphingomonadales</taxon>
        <taxon>Sphingomonadaceae</taxon>
        <taxon>Sphingomonas</taxon>
    </lineage>
</organism>
<gene>
    <name evidence="6" type="ORF">G7078_00370</name>
</gene>
<dbReference type="Gene3D" id="3.40.800.10">
    <property type="entry name" value="Ureohydrolase domain"/>
    <property type="match status" value="1"/>
</dbReference>
<dbReference type="PROSITE" id="PS51409">
    <property type="entry name" value="ARGINASE_2"/>
    <property type="match status" value="1"/>
</dbReference>
<dbReference type="PANTHER" id="PTHR11358">
    <property type="entry name" value="ARGINASE/AGMATINASE"/>
    <property type="match status" value="1"/>
</dbReference>
<dbReference type="GO" id="GO:0008783">
    <property type="term" value="F:agmatinase activity"/>
    <property type="evidence" value="ECO:0007669"/>
    <property type="project" value="TreeGrafter"/>
</dbReference>
<proteinExistence type="inferred from homology"/>
<dbReference type="PANTHER" id="PTHR11358:SF35">
    <property type="entry name" value="FORMIMIDOYLGLUTAMASE"/>
    <property type="match status" value="1"/>
</dbReference>
<dbReference type="RefSeq" id="WP_166091862.1">
    <property type="nucleotide sequence ID" value="NZ_CP049871.1"/>
</dbReference>
<evidence type="ECO:0000256" key="2">
    <source>
        <dbReference type="ARBA" id="ARBA00022801"/>
    </source>
</evidence>
<dbReference type="Proteomes" id="UP000502502">
    <property type="component" value="Chromosome"/>
</dbReference>
<dbReference type="SUPFAM" id="SSF52768">
    <property type="entry name" value="Arginase/deacetylase"/>
    <property type="match status" value="1"/>
</dbReference>
<dbReference type="InterPro" id="IPR006035">
    <property type="entry name" value="Ureohydrolase"/>
</dbReference>